<proteinExistence type="predicted"/>
<comment type="caution">
    <text evidence="1">The sequence shown here is derived from an EMBL/GenBank/DDBJ whole genome shotgun (WGS) entry which is preliminary data.</text>
</comment>
<dbReference type="Proteomes" id="UP001367508">
    <property type="component" value="Unassembled WGS sequence"/>
</dbReference>
<evidence type="ECO:0000313" key="2">
    <source>
        <dbReference type="Proteomes" id="UP001367508"/>
    </source>
</evidence>
<gene>
    <name evidence="1" type="ORF">VNO77_04193</name>
</gene>
<sequence>MCSFGTRHLTLSTSSDDMHVSGECGIPPESFFMCSLGRKQKGSEWMKSQKLHLQQIIERVNGKACEKGTESEWKSNKILLKLQKILELHIRCSINLHGCSRW</sequence>
<accession>A0AAN9N2L3</accession>
<protein>
    <submittedName>
        <fullName evidence="1">Uncharacterized protein</fullName>
    </submittedName>
</protein>
<reference evidence="1 2" key="1">
    <citation type="submission" date="2024-01" db="EMBL/GenBank/DDBJ databases">
        <title>The genomes of 5 underutilized Papilionoideae crops provide insights into root nodulation and disease resistanc.</title>
        <authorList>
            <person name="Jiang F."/>
        </authorList>
    </citation>
    <scope>NUCLEOTIDE SEQUENCE [LARGE SCALE GENOMIC DNA]</scope>
    <source>
        <strain evidence="1">LVBAO_FW01</strain>
        <tissue evidence="1">Leaves</tissue>
    </source>
</reference>
<evidence type="ECO:0000313" key="1">
    <source>
        <dbReference type="EMBL" id="KAK7362093.1"/>
    </source>
</evidence>
<keyword evidence="2" id="KW-1185">Reference proteome</keyword>
<dbReference type="EMBL" id="JAYMYQ010000001">
    <property type="protein sequence ID" value="KAK7362093.1"/>
    <property type="molecule type" value="Genomic_DNA"/>
</dbReference>
<name>A0AAN9N2L3_CANGL</name>
<organism evidence="1 2">
    <name type="scientific">Canavalia gladiata</name>
    <name type="common">Sword bean</name>
    <name type="synonym">Dolichos gladiatus</name>
    <dbReference type="NCBI Taxonomy" id="3824"/>
    <lineage>
        <taxon>Eukaryota</taxon>
        <taxon>Viridiplantae</taxon>
        <taxon>Streptophyta</taxon>
        <taxon>Embryophyta</taxon>
        <taxon>Tracheophyta</taxon>
        <taxon>Spermatophyta</taxon>
        <taxon>Magnoliopsida</taxon>
        <taxon>eudicotyledons</taxon>
        <taxon>Gunneridae</taxon>
        <taxon>Pentapetalae</taxon>
        <taxon>rosids</taxon>
        <taxon>fabids</taxon>
        <taxon>Fabales</taxon>
        <taxon>Fabaceae</taxon>
        <taxon>Papilionoideae</taxon>
        <taxon>50 kb inversion clade</taxon>
        <taxon>NPAAA clade</taxon>
        <taxon>indigoferoid/millettioid clade</taxon>
        <taxon>Phaseoleae</taxon>
        <taxon>Canavalia</taxon>
    </lineage>
</organism>
<dbReference type="AlphaFoldDB" id="A0AAN9N2L3"/>